<dbReference type="Proteomes" id="UP001151002">
    <property type="component" value="Unassembled WGS sequence"/>
</dbReference>
<reference evidence="3" key="1">
    <citation type="submission" date="2022-11" db="EMBL/GenBank/DDBJ databases">
        <authorList>
            <person name="Somphong A."/>
            <person name="Phongsopitanun W."/>
        </authorList>
    </citation>
    <scope>NUCLEOTIDE SEQUENCE</scope>
    <source>
        <strain evidence="3">Pm04-4</strain>
    </source>
</reference>
<comment type="caution">
    <text evidence="3">The sequence shown here is derived from an EMBL/GenBank/DDBJ whole genome shotgun (WGS) entry which is preliminary data.</text>
</comment>
<keyword evidence="4" id="KW-1185">Reference proteome</keyword>
<dbReference type="RefSeq" id="WP_267565476.1">
    <property type="nucleotide sequence ID" value="NZ_JAPNTZ010000008.1"/>
</dbReference>
<accession>A0ABT4B3M8</accession>
<protein>
    <submittedName>
        <fullName evidence="3">Uncharacterized protein</fullName>
    </submittedName>
</protein>
<evidence type="ECO:0000313" key="3">
    <source>
        <dbReference type="EMBL" id="MCY1141107.1"/>
    </source>
</evidence>
<gene>
    <name evidence="3" type="ORF">OWR29_24175</name>
</gene>
<sequence length="183" mass="19364">MNALRRLAVAGATLVATAGVATPAAAAVSYDPKTMKGYVARSDLQKAFGWNDATLAAKTSGLVFNHDFWTNDTYTVSCGKTPFPVVHYREFGRYELRNAAVLDKGRGTAQGYSGKLVGFWITGASFGISGTSVPPDKGQPCPDATKGKTVTASKRVKSVKGWALSVSSGEDNRRLVTEEAPAQ</sequence>
<name>A0ABT4B3M8_9ACTN</name>
<evidence type="ECO:0000313" key="4">
    <source>
        <dbReference type="Proteomes" id="UP001151002"/>
    </source>
</evidence>
<dbReference type="EMBL" id="JAPNTZ010000008">
    <property type="protein sequence ID" value="MCY1141107.1"/>
    <property type="molecule type" value="Genomic_DNA"/>
</dbReference>
<proteinExistence type="predicted"/>
<evidence type="ECO:0000256" key="1">
    <source>
        <dbReference type="SAM" id="MobiDB-lite"/>
    </source>
</evidence>
<organism evidence="3 4">
    <name type="scientific">Paractinoplanes pyxinae</name>
    <dbReference type="NCBI Taxonomy" id="2997416"/>
    <lineage>
        <taxon>Bacteria</taxon>
        <taxon>Bacillati</taxon>
        <taxon>Actinomycetota</taxon>
        <taxon>Actinomycetes</taxon>
        <taxon>Micromonosporales</taxon>
        <taxon>Micromonosporaceae</taxon>
        <taxon>Paractinoplanes</taxon>
    </lineage>
</organism>
<keyword evidence="2" id="KW-0732">Signal</keyword>
<evidence type="ECO:0000256" key="2">
    <source>
        <dbReference type="SAM" id="SignalP"/>
    </source>
</evidence>
<feature type="region of interest" description="Disordered" evidence="1">
    <location>
        <begin position="131"/>
        <end position="152"/>
    </location>
</feature>
<feature type="chain" id="PRO_5046586192" evidence="2">
    <location>
        <begin position="27"/>
        <end position="183"/>
    </location>
</feature>
<feature type="signal peptide" evidence="2">
    <location>
        <begin position="1"/>
        <end position="26"/>
    </location>
</feature>